<dbReference type="EMBL" id="SJPQ01000002">
    <property type="protein sequence ID" value="TWT88347.1"/>
    <property type="molecule type" value="Genomic_DNA"/>
</dbReference>
<accession>A0A5C5ZMZ0</accession>
<dbReference type="AlphaFoldDB" id="A0A5C5ZMZ0"/>
<feature type="compositionally biased region" description="Acidic residues" evidence="1">
    <location>
        <begin position="149"/>
        <end position="161"/>
    </location>
</feature>
<dbReference type="RefSeq" id="WP_146399323.1">
    <property type="nucleotide sequence ID" value="NZ_SJPQ01000002.1"/>
</dbReference>
<name>A0A5C5ZMZ0_9BACT</name>
<comment type="caution">
    <text evidence="2">The sequence shown here is derived from an EMBL/GenBank/DDBJ whole genome shotgun (WGS) entry which is preliminary data.</text>
</comment>
<organism evidence="2 3">
    <name type="scientific">Pseudobythopirellula maris</name>
    <dbReference type="NCBI Taxonomy" id="2527991"/>
    <lineage>
        <taxon>Bacteria</taxon>
        <taxon>Pseudomonadati</taxon>
        <taxon>Planctomycetota</taxon>
        <taxon>Planctomycetia</taxon>
        <taxon>Pirellulales</taxon>
        <taxon>Lacipirellulaceae</taxon>
        <taxon>Pseudobythopirellula</taxon>
    </lineage>
</organism>
<dbReference type="OrthoDB" id="263848at2"/>
<dbReference type="Proteomes" id="UP000315440">
    <property type="component" value="Unassembled WGS sequence"/>
</dbReference>
<evidence type="ECO:0000256" key="1">
    <source>
        <dbReference type="SAM" id="MobiDB-lite"/>
    </source>
</evidence>
<proteinExistence type="predicted"/>
<protein>
    <submittedName>
        <fullName evidence="2">Uncharacterized protein</fullName>
    </submittedName>
</protein>
<sequence length="244" mass="26479">MNRRKFAFWIGAGLFGLAERLRADSLDTLAAAAMRATEPTAAPPPAAGAAEALATGVDGAEHWTAASNKTWGWFVRETRVDDEWKVTGITRPRKKSTGEPFLEAEGYLDDELAPEGLRLGDSPAMPGDYTHDSDYTRDSAGAYGGPAEETPDETIDDDGPEPDPGHPHPTRKAREGRPPSRWLRSLEAGELAYWLGLVELPEAGVSGMTYWEHLTRDHGFSPAKIEGLTKPQLASLHAAAHYGY</sequence>
<evidence type="ECO:0000313" key="3">
    <source>
        <dbReference type="Proteomes" id="UP000315440"/>
    </source>
</evidence>
<feature type="region of interest" description="Disordered" evidence="1">
    <location>
        <begin position="114"/>
        <end position="181"/>
    </location>
</feature>
<evidence type="ECO:0000313" key="2">
    <source>
        <dbReference type="EMBL" id="TWT88347.1"/>
    </source>
</evidence>
<keyword evidence="3" id="KW-1185">Reference proteome</keyword>
<reference evidence="2 3" key="1">
    <citation type="submission" date="2019-02" db="EMBL/GenBank/DDBJ databases">
        <title>Deep-cultivation of Planctomycetes and their phenomic and genomic characterization uncovers novel biology.</title>
        <authorList>
            <person name="Wiegand S."/>
            <person name="Jogler M."/>
            <person name="Boedeker C."/>
            <person name="Pinto D."/>
            <person name="Vollmers J."/>
            <person name="Rivas-Marin E."/>
            <person name="Kohn T."/>
            <person name="Peeters S.H."/>
            <person name="Heuer A."/>
            <person name="Rast P."/>
            <person name="Oberbeckmann S."/>
            <person name="Bunk B."/>
            <person name="Jeske O."/>
            <person name="Meyerdierks A."/>
            <person name="Storesund J.E."/>
            <person name="Kallscheuer N."/>
            <person name="Luecker S."/>
            <person name="Lage O.M."/>
            <person name="Pohl T."/>
            <person name="Merkel B.J."/>
            <person name="Hornburger P."/>
            <person name="Mueller R.-W."/>
            <person name="Bruemmer F."/>
            <person name="Labrenz M."/>
            <person name="Spormann A.M."/>
            <person name="Op Den Camp H."/>
            <person name="Overmann J."/>
            <person name="Amann R."/>
            <person name="Jetten M.S.M."/>
            <person name="Mascher T."/>
            <person name="Medema M.H."/>
            <person name="Devos D.P."/>
            <person name="Kaster A.-K."/>
            <person name="Ovreas L."/>
            <person name="Rohde M."/>
            <person name="Galperin M.Y."/>
            <person name="Jogler C."/>
        </authorList>
    </citation>
    <scope>NUCLEOTIDE SEQUENCE [LARGE SCALE GENOMIC DNA]</scope>
    <source>
        <strain evidence="2 3">Mal64</strain>
    </source>
</reference>
<gene>
    <name evidence="2" type="ORF">Mal64_18270</name>
</gene>